<dbReference type="Proteomes" id="UP000838756">
    <property type="component" value="Unassembled WGS sequence"/>
</dbReference>
<evidence type="ECO:0000313" key="2">
    <source>
        <dbReference type="EMBL" id="CAH2242312.1"/>
    </source>
</evidence>
<proteinExistence type="predicted"/>
<protein>
    <submittedName>
        <fullName evidence="2">Jg25226 protein</fullName>
    </submittedName>
</protein>
<reference evidence="2" key="1">
    <citation type="submission" date="2022-03" db="EMBL/GenBank/DDBJ databases">
        <authorList>
            <person name="Lindestad O."/>
        </authorList>
    </citation>
    <scope>NUCLEOTIDE SEQUENCE</scope>
</reference>
<name>A0A8S4RVQ0_9NEOP</name>
<dbReference type="AlphaFoldDB" id="A0A8S4RVQ0"/>
<gene>
    <name evidence="2" type="primary">jg25226</name>
    <name evidence="2" type="ORF">PAEG_LOCUS18640</name>
</gene>
<dbReference type="EMBL" id="CAKXAJ010025635">
    <property type="protein sequence ID" value="CAH2242312.1"/>
    <property type="molecule type" value="Genomic_DNA"/>
</dbReference>
<sequence>MAPRDSLDVENIVRKPACPSSPLCSQRCVESNSYRVSLLDYGLNPFSLWKEFRERVDMMMMMIVKSGEGFQSEPQFPDHDHDQFAKTVTTKKKKKSFTRSKPFSLLEKTQEKRD</sequence>
<comment type="caution">
    <text evidence="2">The sequence shown here is derived from an EMBL/GenBank/DDBJ whole genome shotgun (WGS) entry which is preliminary data.</text>
</comment>
<evidence type="ECO:0000313" key="3">
    <source>
        <dbReference type="Proteomes" id="UP000838756"/>
    </source>
</evidence>
<organism evidence="2 3">
    <name type="scientific">Pararge aegeria aegeria</name>
    <dbReference type="NCBI Taxonomy" id="348720"/>
    <lineage>
        <taxon>Eukaryota</taxon>
        <taxon>Metazoa</taxon>
        <taxon>Ecdysozoa</taxon>
        <taxon>Arthropoda</taxon>
        <taxon>Hexapoda</taxon>
        <taxon>Insecta</taxon>
        <taxon>Pterygota</taxon>
        <taxon>Neoptera</taxon>
        <taxon>Endopterygota</taxon>
        <taxon>Lepidoptera</taxon>
        <taxon>Glossata</taxon>
        <taxon>Ditrysia</taxon>
        <taxon>Papilionoidea</taxon>
        <taxon>Nymphalidae</taxon>
        <taxon>Satyrinae</taxon>
        <taxon>Satyrini</taxon>
        <taxon>Parargina</taxon>
        <taxon>Pararge</taxon>
    </lineage>
</organism>
<keyword evidence="3" id="KW-1185">Reference proteome</keyword>
<evidence type="ECO:0000256" key="1">
    <source>
        <dbReference type="SAM" id="MobiDB-lite"/>
    </source>
</evidence>
<accession>A0A8S4RVQ0</accession>
<feature type="region of interest" description="Disordered" evidence="1">
    <location>
        <begin position="88"/>
        <end position="114"/>
    </location>
</feature>
<feature type="compositionally biased region" description="Basic residues" evidence="1">
    <location>
        <begin position="89"/>
        <end position="98"/>
    </location>
</feature>